<proteinExistence type="predicted"/>
<protein>
    <submittedName>
        <fullName evidence="1">Uncharacterized protein</fullName>
    </submittedName>
</protein>
<dbReference type="HOGENOM" id="CLU_3015498_0_0_1"/>
<sequence length="56" mass="6232">MAFNSRLQIRRTTGSISYAIHLWCTGKYGCIYYFAARALLASSANVRDDNASLLTV</sequence>
<organism evidence="1 2">
    <name type="scientific">Scleroderma citrinum Foug A</name>
    <dbReference type="NCBI Taxonomy" id="1036808"/>
    <lineage>
        <taxon>Eukaryota</taxon>
        <taxon>Fungi</taxon>
        <taxon>Dikarya</taxon>
        <taxon>Basidiomycota</taxon>
        <taxon>Agaricomycotina</taxon>
        <taxon>Agaricomycetes</taxon>
        <taxon>Agaricomycetidae</taxon>
        <taxon>Boletales</taxon>
        <taxon>Sclerodermatineae</taxon>
        <taxon>Sclerodermataceae</taxon>
        <taxon>Scleroderma</taxon>
    </lineage>
</organism>
<reference evidence="2" key="2">
    <citation type="submission" date="2015-01" db="EMBL/GenBank/DDBJ databases">
        <title>Evolutionary Origins and Diversification of the Mycorrhizal Mutualists.</title>
        <authorList>
            <consortium name="DOE Joint Genome Institute"/>
            <consortium name="Mycorrhizal Genomics Consortium"/>
            <person name="Kohler A."/>
            <person name="Kuo A."/>
            <person name="Nagy L.G."/>
            <person name="Floudas D."/>
            <person name="Copeland A."/>
            <person name="Barry K.W."/>
            <person name="Cichocki N."/>
            <person name="Veneault-Fourrey C."/>
            <person name="LaButti K."/>
            <person name="Lindquist E.A."/>
            <person name="Lipzen A."/>
            <person name="Lundell T."/>
            <person name="Morin E."/>
            <person name="Murat C."/>
            <person name="Riley R."/>
            <person name="Ohm R."/>
            <person name="Sun H."/>
            <person name="Tunlid A."/>
            <person name="Henrissat B."/>
            <person name="Grigoriev I.V."/>
            <person name="Hibbett D.S."/>
            <person name="Martin F."/>
        </authorList>
    </citation>
    <scope>NUCLEOTIDE SEQUENCE [LARGE SCALE GENOMIC DNA]</scope>
    <source>
        <strain evidence="2">Foug A</strain>
    </source>
</reference>
<keyword evidence="2" id="KW-1185">Reference proteome</keyword>
<evidence type="ECO:0000313" key="2">
    <source>
        <dbReference type="Proteomes" id="UP000053989"/>
    </source>
</evidence>
<dbReference type="AlphaFoldDB" id="A0A0C3E220"/>
<name>A0A0C3E220_9AGAM</name>
<evidence type="ECO:0000313" key="1">
    <source>
        <dbReference type="EMBL" id="KIM66875.1"/>
    </source>
</evidence>
<dbReference type="EMBL" id="KN822015">
    <property type="protein sequence ID" value="KIM66875.1"/>
    <property type="molecule type" value="Genomic_DNA"/>
</dbReference>
<dbReference type="Proteomes" id="UP000053989">
    <property type="component" value="Unassembled WGS sequence"/>
</dbReference>
<accession>A0A0C3E220</accession>
<gene>
    <name evidence="1" type="ORF">SCLCIDRAFT_1210919</name>
</gene>
<dbReference type="InParanoid" id="A0A0C3E220"/>
<reference evidence="1 2" key="1">
    <citation type="submission" date="2014-04" db="EMBL/GenBank/DDBJ databases">
        <authorList>
            <consortium name="DOE Joint Genome Institute"/>
            <person name="Kuo A."/>
            <person name="Kohler A."/>
            <person name="Nagy L.G."/>
            <person name="Floudas D."/>
            <person name="Copeland A."/>
            <person name="Barry K.W."/>
            <person name="Cichocki N."/>
            <person name="Veneault-Fourrey C."/>
            <person name="LaButti K."/>
            <person name="Lindquist E.A."/>
            <person name="Lipzen A."/>
            <person name="Lundell T."/>
            <person name="Morin E."/>
            <person name="Murat C."/>
            <person name="Sun H."/>
            <person name="Tunlid A."/>
            <person name="Henrissat B."/>
            <person name="Grigoriev I.V."/>
            <person name="Hibbett D.S."/>
            <person name="Martin F."/>
            <person name="Nordberg H.P."/>
            <person name="Cantor M.N."/>
            <person name="Hua S.X."/>
        </authorList>
    </citation>
    <scope>NUCLEOTIDE SEQUENCE [LARGE SCALE GENOMIC DNA]</scope>
    <source>
        <strain evidence="1 2">Foug A</strain>
    </source>
</reference>